<dbReference type="PROSITE" id="PS51194">
    <property type="entry name" value="HELICASE_CTER"/>
    <property type="match status" value="1"/>
</dbReference>
<reference evidence="9" key="2">
    <citation type="submission" date="2013-05" db="EMBL/GenBank/DDBJ databases">
        <authorList>
            <person name="Carter J.-M."/>
            <person name="Baker S.C."/>
            <person name="Pink R."/>
            <person name="Carter D.R.F."/>
            <person name="Collins A."/>
            <person name="Tomlin J."/>
            <person name="Gibbs M."/>
            <person name="Breuker C.J."/>
        </authorList>
    </citation>
    <scope>NUCLEOTIDE SEQUENCE</scope>
    <source>
        <tissue evidence="9">Ovary</tissue>
    </source>
</reference>
<keyword evidence="3 6" id="KW-0378">Hydrolase</keyword>
<comment type="similarity">
    <text evidence="6">Belongs to the DEAD box helicase family.</text>
</comment>
<dbReference type="AlphaFoldDB" id="S4PIU4"/>
<dbReference type="GO" id="GO:0003724">
    <property type="term" value="F:RNA helicase activity"/>
    <property type="evidence" value="ECO:0007669"/>
    <property type="project" value="UniProtKB-EC"/>
</dbReference>
<dbReference type="GO" id="GO:0031047">
    <property type="term" value="P:regulatory ncRNA-mediated gene silencing"/>
    <property type="evidence" value="ECO:0007669"/>
    <property type="project" value="UniProtKB-ARBA"/>
</dbReference>
<dbReference type="FunFam" id="3.40.50.300:FF:000008">
    <property type="entry name" value="ATP-dependent RNA helicase RhlB"/>
    <property type="match status" value="1"/>
</dbReference>
<dbReference type="GO" id="GO:0005524">
    <property type="term" value="F:ATP binding"/>
    <property type="evidence" value="ECO:0007669"/>
    <property type="project" value="UniProtKB-KW"/>
</dbReference>
<proteinExistence type="inferred from homology"/>
<dbReference type="InterPro" id="IPR000629">
    <property type="entry name" value="RNA-helicase_DEAD-box_CS"/>
</dbReference>
<dbReference type="SMART" id="SM00490">
    <property type="entry name" value="HELICc"/>
    <property type="match status" value="1"/>
</dbReference>
<dbReference type="SUPFAM" id="SSF52540">
    <property type="entry name" value="P-loop containing nucleoside triphosphate hydrolases"/>
    <property type="match status" value="1"/>
</dbReference>
<evidence type="ECO:0000256" key="1">
    <source>
        <dbReference type="ARBA" id="ARBA00012552"/>
    </source>
</evidence>
<keyword evidence="4 6" id="KW-0347">Helicase</keyword>
<dbReference type="InterPro" id="IPR001650">
    <property type="entry name" value="Helicase_C-like"/>
</dbReference>
<dbReference type="InterPro" id="IPR014001">
    <property type="entry name" value="Helicase_ATP-bd"/>
</dbReference>
<organism evidence="9">
    <name type="scientific">Pararge aegeria</name>
    <name type="common">speckled wood butterfly</name>
    <dbReference type="NCBI Taxonomy" id="116150"/>
    <lineage>
        <taxon>Eukaryota</taxon>
        <taxon>Metazoa</taxon>
        <taxon>Ecdysozoa</taxon>
        <taxon>Arthropoda</taxon>
        <taxon>Hexapoda</taxon>
        <taxon>Insecta</taxon>
        <taxon>Pterygota</taxon>
        <taxon>Neoptera</taxon>
        <taxon>Endopterygota</taxon>
        <taxon>Lepidoptera</taxon>
        <taxon>Glossata</taxon>
        <taxon>Ditrysia</taxon>
        <taxon>Papilionoidea</taxon>
        <taxon>Nymphalidae</taxon>
        <taxon>Satyrinae</taxon>
        <taxon>Satyrini</taxon>
        <taxon>Parargina</taxon>
        <taxon>Pararge</taxon>
    </lineage>
</organism>
<dbReference type="EMBL" id="GAIX01005280">
    <property type="protein sequence ID" value="JAA87280.1"/>
    <property type="molecule type" value="Transcribed_RNA"/>
</dbReference>
<dbReference type="Pfam" id="PF00270">
    <property type="entry name" value="DEAD"/>
    <property type="match status" value="1"/>
</dbReference>
<keyword evidence="2 6" id="KW-0547">Nucleotide-binding</keyword>
<evidence type="ECO:0000256" key="3">
    <source>
        <dbReference type="ARBA" id="ARBA00022801"/>
    </source>
</evidence>
<dbReference type="InterPro" id="IPR027417">
    <property type="entry name" value="P-loop_NTPase"/>
</dbReference>
<dbReference type="PROSITE" id="PS51192">
    <property type="entry name" value="HELICASE_ATP_BIND_1"/>
    <property type="match status" value="1"/>
</dbReference>
<evidence type="ECO:0000259" key="8">
    <source>
        <dbReference type="PROSITE" id="PS51194"/>
    </source>
</evidence>
<reference evidence="9" key="1">
    <citation type="journal article" date="2013" name="BMC Genomics">
        <title>Unscrambling butterfly oogenesis.</title>
        <authorList>
            <person name="Carter J.M."/>
            <person name="Baker S.C."/>
            <person name="Pink R."/>
            <person name="Carter D.R."/>
            <person name="Collins A."/>
            <person name="Tomlin J."/>
            <person name="Gibbs M."/>
            <person name="Breuker C.J."/>
        </authorList>
    </citation>
    <scope>NUCLEOTIDE SEQUENCE</scope>
    <source>
        <tissue evidence="9">Ovary</tissue>
    </source>
</reference>
<dbReference type="InterPro" id="IPR011545">
    <property type="entry name" value="DEAD/DEAH_box_helicase_dom"/>
</dbReference>
<evidence type="ECO:0000259" key="7">
    <source>
        <dbReference type="PROSITE" id="PS51192"/>
    </source>
</evidence>
<dbReference type="Pfam" id="PF00271">
    <property type="entry name" value="Helicase_C"/>
    <property type="match status" value="1"/>
</dbReference>
<dbReference type="EC" id="3.6.4.13" evidence="1"/>
<evidence type="ECO:0000313" key="9">
    <source>
        <dbReference type="EMBL" id="JAA87280.1"/>
    </source>
</evidence>
<evidence type="ECO:0000256" key="4">
    <source>
        <dbReference type="ARBA" id="ARBA00022806"/>
    </source>
</evidence>
<dbReference type="PANTHER" id="PTHR47958">
    <property type="entry name" value="ATP-DEPENDENT RNA HELICASE DBP3"/>
    <property type="match status" value="1"/>
</dbReference>
<evidence type="ECO:0000256" key="5">
    <source>
        <dbReference type="ARBA" id="ARBA00022840"/>
    </source>
</evidence>
<dbReference type="CDD" id="cd18787">
    <property type="entry name" value="SF2_C_DEAD"/>
    <property type="match status" value="1"/>
</dbReference>
<dbReference type="PROSITE" id="PS00039">
    <property type="entry name" value="DEAD_ATP_HELICASE"/>
    <property type="match status" value="1"/>
</dbReference>
<keyword evidence="5 6" id="KW-0067">ATP-binding</keyword>
<accession>S4PIU4</accession>
<dbReference type="Gene3D" id="3.40.50.300">
    <property type="entry name" value="P-loop containing nucleotide triphosphate hydrolases"/>
    <property type="match status" value="2"/>
</dbReference>
<evidence type="ECO:0000256" key="2">
    <source>
        <dbReference type="ARBA" id="ARBA00022741"/>
    </source>
</evidence>
<feature type="domain" description="Helicase ATP-binding" evidence="7">
    <location>
        <begin position="1"/>
        <end position="181"/>
    </location>
</feature>
<feature type="domain" description="Helicase C-terminal" evidence="8">
    <location>
        <begin position="208"/>
        <end position="353"/>
    </location>
</feature>
<dbReference type="GO" id="GO:0016787">
    <property type="term" value="F:hydrolase activity"/>
    <property type="evidence" value="ECO:0007669"/>
    <property type="project" value="UniProtKB-KW"/>
</dbReference>
<evidence type="ECO:0000256" key="6">
    <source>
        <dbReference type="RuleBase" id="RU000492"/>
    </source>
</evidence>
<sequence>MGGRDLMGCAQTGSGKTAAFLLPIINVLLQDSRELVVGPNGCAQPQVVIVSPTRELTLQIFNEARKFSFGSVLKIAVAYGGTAVRHQGDSIARGCHILVATPGRLHDFVDRSRVSFESIRFVVLDEADRMLDMGFMPSVEKMMEHTTMVSLTERQTLMFSATFPEDIQHLAGRFLNNYLFVAVGVVGGASTDVEQIFHQVTKYEKQTTLQNLIEEYDGKRILVFVETKRNADFIAAMLSQKQMLTSSIHGDRMQKEREEALHNFKSGKHCILVATAVAARGLDIKNVDVVVNYDLPKSIDEYVHRIGRTGRVGNRGIAVSFYDGDQDAGLVADLAKILRQAEQAVPDFLEGGGTATYKGNKYGGSDIRNFNNATAAVDQGQEPDEEW</sequence>
<name>S4PIU4_9NEOP</name>
<dbReference type="SMART" id="SM00487">
    <property type="entry name" value="DEXDc"/>
    <property type="match status" value="1"/>
</dbReference>
<protein>
    <recommendedName>
        <fullName evidence="1">RNA helicase</fullName>
        <ecNumber evidence="1">3.6.4.13</ecNumber>
    </recommendedName>
</protein>
<dbReference type="GO" id="GO:0003676">
    <property type="term" value="F:nucleic acid binding"/>
    <property type="evidence" value="ECO:0007669"/>
    <property type="project" value="InterPro"/>
</dbReference>